<reference evidence="6 7" key="1">
    <citation type="submission" date="2023-10" db="EMBL/GenBank/DDBJ databases">
        <title>Chromosome-scale genome assembly provides insights into flower coloration mechanisms of Canna indica.</title>
        <authorList>
            <person name="Li C."/>
        </authorList>
    </citation>
    <scope>NUCLEOTIDE SEQUENCE [LARGE SCALE GENOMIC DNA]</scope>
    <source>
        <tissue evidence="6">Flower</tissue>
    </source>
</reference>
<name>A0AAQ3JQ52_9LILI</name>
<protein>
    <submittedName>
        <fullName evidence="6">Transcription factor ILI6-like</fullName>
    </submittedName>
</protein>
<dbReference type="Proteomes" id="UP001327560">
    <property type="component" value="Chromosome 1"/>
</dbReference>
<evidence type="ECO:0000313" key="6">
    <source>
        <dbReference type="EMBL" id="WOK93268.1"/>
    </source>
</evidence>
<dbReference type="PANTHER" id="PTHR46446">
    <property type="entry name" value="TRANSCRIPTION FACTOR PRE"/>
    <property type="match status" value="1"/>
</dbReference>
<dbReference type="GO" id="GO:0006355">
    <property type="term" value="P:regulation of DNA-templated transcription"/>
    <property type="evidence" value="ECO:0007669"/>
    <property type="project" value="InterPro"/>
</dbReference>
<evidence type="ECO:0000256" key="1">
    <source>
        <dbReference type="ARBA" id="ARBA00005510"/>
    </source>
</evidence>
<keyword evidence="3" id="KW-0805">Transcription regulation</keyword>
<evidence type="ECO:0000259" key="5">
    <source>
        <dbReference type="PROSITE" id="PS50888"/>
    </source>
</evidence>
<accession>A0AAQ3JQ52</accession>
<dbReference type="GO" id="GO:0046983">
    <property type="term" value="F:protein dimerization activity"/>
    <property type="evidence" value="ECO:0007669"/>
    <property type="project" value="InterPro"/>
</dbReference>
<keyword evidence="4" id="KW-0804">Transcription</keyword>
<dbReference type="GO" id="GO:0040008">
    <property type="term" value="P:regulation of growth"/>
    <property type="evidence" value="ECO:0007669"/>
    <property type="project" value="InterPro"/>
</dbReference>
<dbReference type="PROSITE" id="PS50888">
    <property type="entry name" value="BHLH"/>
    <property type="match status" value="1"/>
</dbReference>
<dbReference type="Pfam" id="PF23174">
    <property type="entry name" value="bHLH_ILI"/>
    <property type="match status" value="1"/>
</dbReference>
<proteinExistence type="inferred from homology"/>
<dbReference type="PANTHER" id="PTHR46446:SF38">
    <property type="entry name" value="TRANSCRIPTION FACTOR ILI6"/>
    <property type="match status" value="1"/>
</dbReference>
<keyword evidence="7" id="KW-1185">Reference proteome</keyword>
<evidence type="ECO:0000256" key="2">
    <source>
        <dbReference type="ARBA" id="ARBA00022604"/>
    </source>
</evidence>
<dbReference type="AlphaFoldDB" id="A0AAQ3JQ52"/>
<dbReference type="EMBL" id="CP136890">
    <property type="protein sequence ID" value="WOK93268.1"/>
    <property type="molecule type" value="Genomic_DNA"/>
</dbReference>
<evidence type="ECO:0000313" key="7">
    <source>
        <dbReference type="Proteomes" id="UP001327560"/>
    </source>
</evidence>
<dbReference type="InterPro" id="IPR036638">
    <property type="entry name" value="HLH_DNA-bd_sf"/>
</dbReference>
<comment type="similarity">
    <text evidence="1">Belongs to the bHLH protein family.</text>
</comment>
<dbReference type="SUPFAM" id="SSF47459">
    <property type="entry name" value="HLH, helix-loop-helix DNA-binding domain"/>
    <property type="match status" value="1"/>
</dbReference>
<gene>
    <name evidence="6" type="ORF">Cni_G01963</name>
</gene>
<evidence type="ECO:0000256" key="3">
    <source>
        <dbReference type="ARBA" id="ARBA00023015"/>
    </source>
</evidence>
<keyword evidence="2" id="KW-0341">Growth regulation</keyword>
<evidence type="ECO:0000256" key="4">
    <source>
        <dbReference type="ARBA" id="ARBA00023163"/>
    </source>
</evidence>
<dbReference type="Gene3D" id="4.10.280.10">
    <property type="entry name" value="Helix-loop-helix DNA-binding domain"/>
    <property type="match status" value="1"/>
</dbReference>
<dbReference type="InterPro" id="IPR011598">
    <property type="entry name" value="bHLH_dom"/>
</dbReference>
<sequence>MSSSRSSSSRQSSKVTDEQINELVSKLQAFLPEERIPSAARVSAAEVLQEICTYVKSLHREVDYLSGKLSELLETMETGSEEAAIIRSLLLQ</sequence>
<feature type="domain" description="BHLH" evidence="5">
    <location>
        <begin position="4"/>
        <end position="58"/>
    </location>
</feature>
<organism evidence="6 7">
    <name type="scientific">Canna indica</name>
    <name type="common">Indian-shot</name>
    <dbReference type="NCBI Taxonomy" id="4628"/>
    <lineage>
        <taxon>Eukaryota</taxon>
        <taxon>Viridiplantae</taxon>
        <taxon>Streptophyta</taxon>
        <taxon>Embryophyta</taxon>
        <taxon>Tracheophyta</taxon>
        <taxon>Spermatophyta</taxon>
        <taxon>Magnoliopsida</taxon>
        <taxon>Liliopsida</taxon>
        <taxon>Zingiberales</taxon>
        <taxon>Cannaceae</taxon>
        <taxon>Canna</taxon>
    </lineage>
</organism>
<dbReference type="InterPro" id="IPR044293">
    <property type="entry name" value="PRE"/>
</dbReference>